<dbReference type="GO" id="GO:0048284">
    <property type="term" value="P:organelle fusion"/>
    <property type="evidence" value="ECO:0007669"/>
    <property type="project" value="TreeGrafter"/>
</dbReference>
<dbReference type="GO" id="GO:0006886">
    <property type="term" value="P:intracellular protein transport"/>
    <property type="evidence" value="ECO:0007669"/>
    <property type="project" value="UniProtKB-UniRule"/>
</dbReference>
<dbReference type="InterPro" id="IPR057307">
    <property type="entry name" value="PEP5_VPS11_N"/>
</dbReference>
<dbReference type="PANTHER" id="PTHR23323:SF24">
    <property type="entry name" value="VACUOLAR PROTEIN SORTING-ASSOCIATED PROTEIN 11 HOMOLOG"/>
    <property type="match status" value="1"/>
</dbReference>
<protein>
    <recommendedName>
        <fullName evidence="12">RING-type domain-containing protein</fullName>
    </recommendedName>
</protein>
<feature type="compositionally biased region" description="Basic and acidic residues" evidence="11">
    <location>
        <begin position="107"/>
        <end position="122"/>
    </location>
</feature>
<evidence type="ECO:0000256" key="2">
    <source>
        <dbReference type="ARBA" id="ARBA00022448"/>
    </source>
</evidence>
<evidence type="ECO:0000256" key="1">
    <source>
        <dbReference type="ARBA" id="ARBA00007070"/>
    </source>
</evidence>
<dbReference type="RefSeq" id="XP_035344284.1">
    <property type="nucleotide sequence ID" value="XM_035488391.1"/>
</dbReference>
<evidence type="ECO:0000256" key="6">
    <source>
        <dbReference type="ARBA" id="ARBA00022927"/>
    </source>
</evidence>
<dbReference type="Gene3D" id="3.30.40.10">
    <property type="entry name" value="Zinc/RING finger domain, C3HC4 (zinc finger)"/>
    <property type="match status" value="1"/>
</dbReference>
<evidence type="ECO:0000313" key="14">
    <source>
        <dbReference type="Proteomes" id="UP000509510"/>
    </source>
</evidence>
<reference evidence="14" key="1">
    <citation type="submission" date="2020-06" db="EMBL/GenBank/DDBJ databases">
        <title>A chromosome-scale genome assembly of Talaromyces rugulosus W13939.</title>
        <authorList>
            <person name="Wang B."/>
            <person name="Guo L."/>
            <person name="Ye K."/>
            <person name="Wang L."/>
        </authorList>
    </citation>
    <scope>NUCLEOTIDE SEQUENCE [LARGE SCALE GENOMIC DNA]</scope>
    <source>
        <strain evidence="14">W13939</strain>
    </source>
</reference>
<evidence type="ECO:0000256" key="4">
    <source>
        <dbReference type="ARBA" id="ARBA00022771"/>
    </source>
</evidence>
<feature type="compositionally biased region" description="Low complexity" evidence="11">
    <location>
        <begin position="303"/>
        <end position="315"/>
    </location>
</feature>
<feature type="compositionally biased region" description="Low complexity" evidence="11">
    <location>
        <begin position="200"/>
        <end position="211"/>
    </location>
</feature>
<keyword evidence="5" id="KW-0862">Zinc</keyword>
<dbReference type="Pfam" id="PF23341">
    <property type="entry name" value="PEP5_VPS11_N"/>
    <property type="match status" value="1"/>
</dbReference>
<feature type="compositionally biased region" description="Basic and acidic residues" evidence="11">
    <location>
        <begin position="129"/>
        <end position="138"/>
    </location>
</feature>
<dbReference type="GeneID" id="55992725"/>
<keyword evidence="14" id="KW-1185">Reference proteome</keyword>
<dbReference type="GO" id="GO:0007032">
    <property type="term" value="P:endosome organization"/>
    <property type="evidence" value="ECO:0007669"/>
    <property type="project" value="TreeGrafter"/>
</dbReference>
<dbReference type="Pfam" id="PF23413">
    <property type="entry name" value="zf_RING_Vps8_fungal"/>
    <property type="match status" value="1"/>
</dbReference>
<feature type="domain" description="RING-type" evidence="12">
    <location>
        <begin position="1490"/>
        <end position="1527"/>
    </location>
</feature>
<dbReference type="InterPro" id="IPR001841">
    <property type="entry name" value="Znf_RING"/>
</dbReference>
<feature type="region of interest" description="Disordered" evidence="11">
    <location>
        <begin position="188"/>
        <end position="289"/>
    </location>
</feature>
<evidence type="ECO:0000313" key="13">
    <source>
        <dbReference type="EMBL" id="QKX58106.1"/>
    </source>
</evidence>
<dbReference type="InterPro" id="IPR024763">
    <property type="entry name" value="VPS11_C"/>
</dbReference>
<evidence type="ECO:0000256" key="8">
    <source>
        <dbReference type="ARBA" id="ARBA00029433"/>
    </source>
</evidence>
<feature type="compositionally biased region" description="Basic and acidic residues" evidence="11">
    <location>
        <begin position="261"/>
        <end position="283"/>
    </location>
</feature>
<dbReference type="Proteomes" id="UP000509510">
    <property type="component" value="Chromosome III"/>
</dbReference>
<dbReference type="GO" id="GO:0006904">
    <property type="term" value="P:vesicle docking involved in exocytosis"/>
    <property type="evidence" value="ECO:0007669"/>
    <property type="project" value="TreeGrafter"/>
</dbReference>
<dbReference type="InterPro" id="IPR036322">
    <property type="entry name" value="WD40_repeat_dom_sf"/>
</dbReference>
<feature type="region of interest" description="Disordered" evidence="11">
    <location>
        <begin position="96"/>
        <end position="152"/>
    </location>
</feature>
<dbReference type="InterPro" id="IPR057308">
    <property type="entry name" value="CHCR_PEP5_VPS11"/>
</dbReference>
<dbReference type="InterPro" id="IPR000547">
    <property type="entry name" value="Clathrin_H-chain/VPS_repeat"/>
</dbReference>
<dbReference type="InterPro" id="IPR016024">
    <property type="entry name" value="ARM-type_fold"/>
</dbReference>
<evidence type="ECO:0000256" key="3">
    <source>
        <dbReference type="ARBA" id="ARBA00022723"/>
    </source>
</evidence>
<dbReference type="FunFam" id="3.30.40.10:FF:000639">
    <property type="entry name" value="E3 ubiquitin-protein ligase PEP5"/>
    <property type="match status" value="1"/>
</dbReference>
<keyword evidence="7" id="KW-0472">Membrane</keyword>
<keyword evidence="6" id="KW-0653">Protein transport</keyword>
<dbReference type="Pfam" id="PF23356">
    <property type="entry name" value="TPR_PEP5_VPS11"/>
    <property type="match status" value="2"/>
</dbReference>
<dbReference type="CDD" id="cd16688">
    <property type="entry name" value="RING-H2_Vps11"/>
    <property type="match status" value="1"/>
</dbReference>
<dbReference type="PANTHER" id="PTHR23323">
    <property type="entry name" value="VACUOLAR PROTEIN SORTING-ASSOCIATED PROTEIN"/>
    <property type="match status" value="1"/>
</dbReference>
<evidence type="ECO:0000256" key="10">
    <source>
        <dbReference type="PROSITE-ProRule" id="PRU01006"/>
    </source>
</evidence>
<dbReference type="SUPFAM" id="SSF50978">
    <property type="entry name" value="WD40 repeat-like"/>
    <property type="match status" value="1"/>
</dbReference>
<dbReference type="GO" id="GO:0030897">
    <property type="term" value="C:HOPS complex"/>
    <property type="evidence" value="ECO:0007669"/>
    <property type="project" value="TreeGrafter"/>
</dbReference>
<sequence length="1580" mass="175362">MPPHQKFSPVTLEELPIDEYETDSLLGSDDDLDDTTRTAKRRRIETLGTLYLKGQPLFIASASLRGPFDNGWVNPWKKNRSRHSTNVANTNRRVATTGFRRGATSATKDKNTGVVENSEKASKTIPNCKDFEYEHNPRDNSVSSTPAELGRQHQGSPFIVKSLDSRMIEPPSTEFLIRHKWLKKDKGSFNIQNYDPPKSPSSRYTSTTSPTKRLKPLNKKPEHRCNRNIASSRTTDFDKKSKSISPNVHNRLSSPSNSARFPDRMHPHLDLNEDSKPPTKCEPMEDSTVVQAAHEGLPIEPTSVSSVHIIPPSSHLPEFKYRLPKSKSAKQPKLESETISIDGSLKNQRDEREHPPLQSALGNSNSRQASTQTKKDSGTLEASGHSNEHESSEKITSAQIVPRPLPNSGQIISLYSTDLRGGLGADENAGADGEELSTQEALQLAQKSFQEEFSTPERDLEDISEPKDRFISPSKRITPFSRINTLPSKLEIQLATDVGPEAIQNMDTQALIDSVTPFSVGTIKSAGLRSDSQPHPNVSALNLSLKRRASLAMSPPSSPSGNATQVASNIHTQVSGNDSFSALPLTLSVTTPATDQQDGQELMTGTDTFDLSQVIQDAGSWLQQSFDVAKEGKAFNFFDVSPVQLPAESSPAFNDDVACVCTGSDNLFLGNSDGFVHIVSPSFKVVRSFKAYDTGAIRHMKQIEGTSLLVTISEDLPSEPILKVWALDKIEKKTGAPSCLSSLAVQNGRRPFPVSTFAALDDLSQLAVGFANGSVAVIRGDLINDRGTRQRIVFESEEPITGLEIQSGHTTQSLYIATTSRILTFTLAGRGQGQPARVLEDAGCAVGCMTIDKETADVLIAREDAIHIYGPRGRGPSYAFDSPKTSVHLFRGYVALVCPPKTTSSRLDTLRKFGVGQADDLLNTSTFTLLDTDLNFIAHSEAILSPVQSVFAIWGDLFLITIDGKITRYHEKSLQQKLEFLYQRNLYILAINLAQKAGVDTFQQNVIFRKYGDHLYQKGDYDTAMQQYLRAIDNTEPSQVIRKFLDTQRIHNLIEYLEELHDHEKATADHTTLLLNCYAKLKDTSKLDSFIKAPGELKFDLETAIAMCRQGGYFEQAAYLATKHGENDMVVDILIEDSQKYAEALEFISRLDAEMAYPNLMKYARVLLGHCPQETTQIFIDFYTGNYRPKKESVHTVESEAQPTSTVRNLAAFIPLPYVGSNTPTKARPAEAQVSQEIDLTPDIPVYHIPKPRTAFSSFVDHPAEFITFLEALITQKPWNEADKIDLYTTLFEMYLDNAKKSKNAGEKQDWETKAKKLIEGKDIPISTSNVLLLSNLSDFDEGMTLVKEQAGLRSDIFRSYTTAKDTQGVIKALRKYGPVEPQLYVDALAYFASSPKTLEEAGDELDAVLKKIDEDGLMAPLQVIQALSTNAVVTMGMIKRYLSANIERERKEISTNRRLISSYTTETEAKKSELEQLASKPAIFQARQCQSCSRALELPTVHFLCKHSFHQRCLNNTGEDAECPVCAPQNSTIKAIRRRQVESADQHELFMAELQRSKDRFGTVSDFFGRGVMQTQKNE</sequence>
<keyword evidence="4 9" id="KW-0863">Zinc-finger</keyword>
<evidence type="ECO:0000256" key="7">
    <source>
        <dbReference type="ARBA" id="ARBA00023136"/>
    </source>
</evidence>
<gene>
    <name evidence="13" type="ORF">TRUGW13939_05227</name>
</gene>
<accession>A0A7H8QWB1</accession>
<dbReference type="PROSITE" id="PS50089">
    <property type="entry name" value="ZF_RING_2"/>
    <property type="match status" value="1"/>
</dbReference>
<dbReference type="EMBL" id="CP055900">
    <property type="protein sequence ID" value="QKX58106.1"/>
    <property type="molecule type" value="Genomic_DNA"/>
</dbReference>
<feature type="region of interest" description="Disordered" evidence="11">
    <location>
        <begin position="303"/>
        <end position="403"/>
    </location>
</feature>
<dbReference type="InterPro" id="IPR011990">
    <property type="entry name" value="TPR-like_helical_dom_sf"/>
</dbReference>
<dbReference type="GO" id="GO:0005768">
    <property type="term" value="C:endosome"/>
    <property type="evidence" value="ECO:0007669"/>
    <property type="project" value="UniProtKB-ARBA"/>
</dbReference>
<proteinExistence type="inferred from homology"/>
<dbReference type="GO" id="GO:0030674">
    <property type="term" value="F:protein-macromolecule adaptor activity"/>
    <property type="evidence" value="ECO:0007669"/>
    <property type="project" value="TreeGrafter"/>
</dbReference>
<dbReference type="KEGG" id="trg:TRUGW13939_05227"/>
<dbReference type="SUPFAM" id="SSF48371">
    <property type="entry name" value="ARM repeat"/>
    <property type="match status" value="1"/>
</dbReference>
<dbReference type="SMART" id="SM00184">
    <property type="entry name" value="RING"/>
    <property type="match status" value="1"/>
</dbReference>
<dbReference type="FunFam" id="1.25.40.10:FF:000440">
    <property type="entry name" value="E3 ubiquitin-protein ligase PEP5"/>
    <property type="match status" value="1"/>
</dbReference>
<dbReference type="PROSITE" id="PS50236">
    <property type="entry name" value="CHCR"/>
    <property type="match status" value="1"/>
</dbReference>
<feature type="compositionally biased region" description="Polar residues" evidence="11">
    <location>
        <begin position="243"/>
        <end position="259"/>
    </location>
</feature>
<dbReference type="GO" id="GO:0007033">
    <property type="term" value="P:vacuole organization"/>
    <property type="evidence" value="ECO:0007669"/>
    <property type="project" value="TreeGrafter"/>
</dbReference>
<keyword evidence="2" id="KW-0813">Transport</keyword>
<dbReference type="Gene3D" id="1.25.40.10">
    <property type="entry name" value="Tetratricopeptide repeat domain"/>
    <property type="match status" value="1"/>
</dbReference>
<name>A0A7H8QWB1_TALRU</name>
<dbReference type="SUPFAM" id="SSF57850">
    <property type="entry name" value="RING/U-box"/>
    <property type="match status" value="1"/>
</dbReference>
<dbReference type="GO" id="GO:0008270">
    <property type="term" value="F:zinc ion binding"/>
    <property type="evidence" value="ECO:0007669"/>
    <property type="project" value="UniProtKB-KW"/>
</dbReference>
<feature type="repeat" description="CHCR" evidence="10">
    <location>
        <begin position="1028"/>
        <end position="1176"/>
    </location>
</feature>
<feature type="compositionally biased region" description="Polar residues" evidence="11">
    <location>
        <begin position="360"/>
        <end position="372"/>
    </location>
</feature>
<evidence type="ECO:0000256" key="9">
    <source>
        <dbReference type="PROSITE-ProRule" id="PRU00175"/>
    </source>
</evidence>
<evidence type="ECO:0000256" key="11">
    <source>
        <dbReference type="SAM" id="MobiDB-lite"/>
    </source>
</evidence>
<comment type="subcellular location">
    <subcellularLocation>
        <location evidence="8">Endomembrane system</location>
        <topology evidence="8">Peripheral membrane protein</topology>
        <orientation evidence="8">Cytoplasmic side</orientation>
    </subcellularLocation>
</comment>
<keyword evidence="3" id="KW-0479">Metal-binding</keyword>
<comment type="similarity">
    <text evidence="1">Belongs to the VPS11 family.</text>
</comment>
<dbReference type="InterPro" id="IPR013083">
    <property type="entry name" value="Znf_RING/FYVE/PHD"/>
</dbReference>
<evidence type="ECO:0000256" key="5">
    <source>
        <dbReference type="ARBA" id="ARBA00022833"/>
    </source>
</evidence>
<dbReference type="Pfam" id="PF12451">
    <property type="entry name" value="VPS11_C"/>
    <property type="match status" value="1"/>
</dbReference>
<evidence type="ECO:0000259" key="12">
    <source>
        <dbReference type="PROSITE" id="PS50089"/>
    </source>
</evidence>
<dbReference type="OrthoDB" id="26184at2759"/>
<organism evidence="13 14">
    <name type="scientific">Talaromyces rugulosus</name>
    <name type="common">Penicillium rugulosum</name>
    <dbReference type="NCBI Taxonomy" id="121627"/>
    <lineage>
        <taxon>Eukaryota</taxon>
        <taxon>Fungi</taxon>
        <taxon>Dikarya</taxon>
        <taxon>Ascomycota</taxon>
        <taxon>Pezizomycotina</taxon>
        <taxon>Eurotiomycetes</taxon>
        <taxon>Eurotiomycetidae</taxon>
        <taxon>Eurotiales</taxon>
        <taxon>Trichocomaceae</taxon>
        <taxon>Talaromyces</taxon>
        <taxon>Talaromyces sect. Islandici</taxon>
    </lineage>
</organism>